<accession>A0A8H7IG53</accession>
<dbReference type="EMBL" id="JACYCF010000004">
    <property type="protein sequence ID" value="KAF8757988.1"/>
    <property type="molecule type" value="Genomic_DNA"/>
</dbReference>
<comment type="caution">
    <text evidence="4">The sequence shown here is derived from an EMBL/GenBank/DDBJ whole genome shotgun (WGS) entry which is preliminary data.</text>
</comment>
<proteinExistence type="predicted"/>
<evidence type="ECO:0000313" key="4">
    <source>
        <dbReference type="EMBL" id="KAF8757988.1"/>
    </source>
</evidence>
<keyword evidence="1" id="KW-0862">Zinc</keyword>
<dbReference type="AlphaFoldDB" id="A0A8H7IG53"/>
<organism evidence="4 5">
    <name type="scientific">Rhizoctonia solani</name>
    <dbReference type="NCBI Taxonomy" id="456999"/>
    <lineage>
        <taxon>Eukaryota</taxon>
        <taxon>Fungi</taxon>
        <taxon>Dikarya</taxon>
        <taxon>Basidiomycota</taxon>
        <taxon>Agaricomycotina</taxon>
        <taxon>Agaricomycetes</taxon>
        <taxon>Cantharellales</taxon>
        <taxon>Ceratobasidiaceae</taxon>
        <taxon>Rhizoctonia</taxon>
    </lineage>
</organism>
<dbReference type="SUPFAM" id="SSF57667">
    <property type="entry name" value="beta-beta-alpha zinc fingers"/>
    <property type="match status" value="1"/>
</dbReference>
<gene>
    <name evidence="4" type="ORF">RHS01_03525</name>
</gene>
<evidence type="ECO:0000313" key="5">
    <source>
        <dbReference type="Proteomes" id="UP000614334"/>
    </source>
</evidence>
<dbReference type="SMART" id="SM00355">
    <property type="entry name" value="ZnF_C2H2"/>
    <property type="match status" value="2"/>
</dbReference>
<evidence type="ECO:0000256" key="2">
    <source>
        <dbReference type="SAM" id="MobiDB-lite"/>
    </source>
</evidence>
<dbReference type="PROSITE" id="PS50157">
    <property type="entry name" value="ZINC_FINGER_C2H2_2"/>
    <property type="match status" value="1"/>
</dbReference>
<keyword evidence="1" id="KW-0863">Zinc-finger</keyword>
<name>A0A8H7IG53_9AGAM</name>
<feature type="region of interest" description="Disordered" evidence="2">
    <location>
        <begin position="207"/>
        <end position="233"/>
    </location>
</feature>
<evidence type="ECO:0000259" key="3">
    <source>
        <dbReference type="PROSITE" id="PS50157"/>
    </source>
</evidence>
<sequence length="331" mass="37239">MWYQRALRKQLGRKYAVKDFGPHNTSELTNQLSTGRKTVQVHAVHLGFWQAQRITTSQIADSHSSWDQAVSMCTMPLVMHVPSQTVQTIVQAPLFNFPLGRYCKSICALHIHPNAPMQPVKEELSPRLKDFEVISKRTGIVNWKLATPLDLPIHLFSSAPSGSRLHKRIVRTASQKTARSHEGLRKFECPDAGCDKTFGYKHVMQRHLERHHRPQNNESALPKPNSKPTNQKNTAKAGTLIGLLTGQDYDESPQSSKSNAPPRPRLISCPWPSAFGTTKLVNEPASSTIDNLVKCAFKFSRAYDLRRHLRSAHGLEAGADEVNAWVLKYKQ</sequence>
<feature type="domain" description="C2H2-type" evidence="3">
    <location>
        <begin position="187"/>
        <end position="216"/>
    </location>
</feature>
<dbReference type="PROSITE" id="PS00028">
    <property type="entry name" value="ZINC_FINGER_C2H2_1"/>
    <property type="match status" value="1"/>
</dbReference>
<dbReference type="InterPro" id="IPR036236">
    <property type="entry name" value="Znf_C2H2_sf"/>
</dbReference>
<dbReference type="Gene3D" id="3.30.160.60">
    <property type="entry name" value="Classic Zinc Finger"/>
    <property type="match status" value="1"/>
</dbReference>
<evidence type="ECO:0000256" key="1">
    <source>
        <dbReference type="PROSITE-ProRule" id="PRU00042"/>
    </source>
</evidence>
<dbReference type="InterPro" id="IPR013087">
    <property type="entry name" value="Znf_C2H2_type"/>
</dbReference>
<feature type="region of interest" description="Disordered" evidence="2">
    <location>
        <begin position="246"/>
        <end position="266"/>
    </location>
</feature>
<protein>
    <submittedName>
        <fullName evidence="4">Zinc finger, C2H2 type</fullName>
    </submittedName>
</protein>
<reference evidence="4" key="1">
    <citation type="submission" date="2020-09" db="EMBL/GenBank/DDBJ databases">
        <title>Comparative genome analyses of four rice-infecting Rhizoctonia solani isolates reveal extensive enrichment of homogalacturonan modification genes.</title>
        <authorList>
            <person name="Lee D.-Y."/>
            <person name="Jeon J."/>
            <person name="Kim K.-T."/>
            <person name="Cheong K."/>
            <person name="Song H."/>
            <person name="Choi G."/>
            <person name="Ko J."/>
            <person name="Opiyo S.O."/>
            <person name="Zuo S."/>
            <person name="Madhav S."/>
            <person name="Lee Y.-H."/>
            <person name="Wang G.-L."/>
        </authorList>
    </citation>
    <scope>NUCLEOTIDE SEQUENCE</scope>
    <source>
        <strain evidence="4">AG1-IA B2</strain>
    </source>
</reference>
<keyword evidence="1" id="KW-0479">Metal-binding</keyword>
<dbReference type="Proteomes" id="UP000614334">
    <property type="component" value="Unassembled WGS sequence"/>
</dbReference>
<dbReference type="GO" id="GO:0008270">
    <property type="term" value="F:zinc ion binding"/>
    <property type="evidence" value="ECO:0007669"/>
    <property type="project" value="UniProtKB-KW"/>
</dbReference>